<keyword evidence="2" id="KW-0614">Plasmid</keyword>
<dbReference type="EMBL" id="CP024977">
    <property type="protein sequence ID" value="ATZ30349.1"/>
    <property type="molecule type" value="Genomic_DNA"/>
</dbReference>
<organism evidence="2 3">
    <name type="scientific">Escherichia coli</name>
    <dbReference type="NCBI Taxonomy" id="562"/>
    <lineage>
        <taxon>Bacteria</taxon>
        <taxon>Pseudomonadati</taxon>
        <taxon>Pseudomonadota</taxon>
        <taxon>Gammaproteobacteria</taxon>
        <taxon>Enterobacterales</taxon>
        <taxon>Enterobacteriaceae</taxon>
        <taxon>Escherichia</taxon>
    </lineage>
</organism>
<geneLocation type="plasmid" evidence="3">
    <name>pcv839-15-p3</name>
</geneLocation>
<accession>A0A2H4TLE9</accession>
<sequence length="50" mass="5897">MPDKIRTFITVIFTIVLNLSVLNYSADRKEIKRHISGKKEHTRTENIKIK</sequence>
<keyword evidence="1" id="KW-1133">Transmembrane helix</keyword>
<name>A0A2H4TLE9_ECOLX</name>
<dbReference type="AlphaFoldDB" id="A0A2H4TLE9"/>
<dbReference type="Proteomes" id="UP000236551">
    <property type="component" value="Plasmid pCV839-15-p3"/>
</dbReference>
<gene>
    <name evidence="2" type="ORF">CV83915_3p0051</name>
</gene>
<proteinExistence type="predicted"/>
<keyword evidence="1" id="KW-0812">Transmembrane</keyword>
<keyword evidence="1" id="KW-0472">Membrane</keyword>
<evidence type="ECO:0000256" key="1">
    <source>
        <dbReference type="SAM" id="Phobius"/>
    </source>
</evidence>
<feature type="transmembrane region" description="Helical" evidence="1">
    <location>
        <begin position="6"/>
        <end position="26"/>
    </location>
</feature>
<evidence type="ECO:0000313" key="2">
    <source>
        <dbReference type="EMBL" id="ATZ30349.1"/>
    </source>
</evidence>
<evidence type="ECO:0000313" key="3">
    <source>
        <dbReference type="Proteomes" id="UP000236551"/>
    </source>
</evidence>
<protein>
    <submittedName>
        <fullName evidence="2">Uncharacterized protein</fullName>
    </submittedName>
</protein>
<reference evidence="2 3" key="1">
    <citation type="submission" date="2017-11" db="EMBL/GenBank/DDBJ databases">
        <title>Escherichia coli CV839-15 Genome sequencing and assembly.</title>
        <authorList>
            <person name="Li Z."/>
            <person name="Song N."/>
            <person name="Li W."/>
            <person name="Philip H.R."/>
            <person name="Bu Z."/>
            <person name="Siguo L."/>
        </authorList>
    </citation>
    <scope>NUCLEOTIDE SEQUENCE [LARGE SCALE GENOMIC DNA]</scope>
    <source>
        <strain evidence="2 3">CV839-15</strain>
        <plasmid evidence="3">Plasmid pcv839-15-p3</plasmid>
    </source>
</reference>